<sequence length="120" mass="13826">MANEKTTIDEWSVRDLEDGSSLNITVVSCTELGNKSLPGLQIYSMGNIINYEPLHVERWAYQASKAGVTDYLLEDQSWMYYQDQFVKFYLVNESPLKARVSVKTRSSKVITKDYELPFEV</sequence>
<dbReference type="RefSeq" id="WP_167207133.1">
    <property type="nucleotide sequence ID" value="NZ_CP050063.1"/>
</dbReference>
<evidence type="ECO:0000313" key="1">
    <source>
        <dbReference type="EMBL" id="QIP12738.1"/>
    </source>
</evidence>
<dbReference type="Proteomes" id="UP000501802">
    <property type="component" value="Chromosome"/>
</dbReference>
<accession>A0A6G9AJV6</accession>
<dbReference type="EMBL" id="CP050063">
    <property type="protein sequence ID" value="QIP12738.1"/>
    <property type="molecule type" value="Genomic_DNA"/>
</dbReference>
<dbReference type="PROSITE" id="PS51257">
    <property type="entry name" value="PROKAR_LIPOPROTEIN"/>
    <property type="match status" value="1"/>
</dbReference>
<reference evidence="1 2" key="1">
    <citation type="submission" date="2020-03" db="EMBL/GenBank/DDBJ databases">
        <authorList>
            <person name="Kim M.K."/>
        </authorList>
    </citation>
    <scope>NUCLEOTIDE SEQUENCE [LARGE SCALE GENOMIC DNA]</scope>
    <source>
        <strain evidence="1 2">BT328</strain>
    </source>
</reference>
<name>A0A6G9AJV6_9BACT</name>
<protein>
    <submittedName>
        <fullName evidence="1">Uncharacterized protein</fullName>
    </submittedName>
</protein>
<organism evidence="1 2">
    <name type="scientific">Spirosoma aureum</name>
    <dbReference type="NCBI Taxonomy" id="2692134"/>
    <lineage>
        <taxon>Bacteria</taxon>
        <taxon>Pseudomonadati</taxon>
        <taxon>Bacteroidota</taxon>
        <taxon>Cytophagia</taxon>
        <taxon>Cytophagales</taxon>
        <taxon>Cytophagaceae</taxon>
        <taxon>Spirosoma</taxon>
    </lineage>
</organism>
<dbReference type="AlphaFoldDB" id="A0A6G9AJV6"/>
<keyword evidence="2" id="KW-1185">Reference proteome</keyword>
<gene>
    <name evidence="1" type="ORF">G8759_08925</name>
</gene>
<proteinExistence type="predicted"/>
<evidence type="ECO:0000313" key="2">
    <source>
        <dbReference type="Proteomes" id="UP000501802"/>
    </source>
</evidence>
<dbReference type="KEGG" id="spib:G8759_08925"/>